<dbReference type="SUPFAM" id="SSF56496">
    <property type="entry name" value="Fibrinogen C-terminal domain-like"/>
    <property type="match status" value="1"/>
</dbReference>
<sequence>MAGSITKLTSIQRRLSGTMKFDKTWTEFKNGFGDPQNAYWIGNDVIHHITNRQPYSMCVIFKLNNGSIFHQKYANFSVGDESTNYQLHLAGPTSGNLGDSMINTTYTLNGMSFSTVDRYNDQGSVNCAALGDGGWWFNRCHVAFLNGPWPPERWFYPWYPTIRSVSNIAEVRMMIKPT</sequence>
<dbReference type="EMBL" id="JH816992">
    <property type="protein sequence ID" value="EKC21795.1"/>
    <property type="molecule type" value="Genomic_DNA"/>
</dbReference>
<dbReference type="PROSITE" id="PS00514">
    <property type="entry name" value="FIBRINOGEN_C_1"/>
    <property type="match status" value="1"/>
</dbReference>
<dbReference type="HOGENOM" id="CLU_038628_7_1_1"/>
<dbReference type="SMART" id="SM00186">
    <property type="entry name" value="FBG"/>
    <property type="match status" value="1"/>
</dbReference>
<protein>
    <submittedName>
        <fullName evidence="1">Angiopoietin-4</fullName>
    </submittedName>
</protein>
<dbReference type="InterPro" id="IPR014716">
    <property type="entry name" value="Fibrinogen_a/b/g_C_1"/>
</dbReference>
<evidence type="ECO:0000313" key="1">
    <source>
        <dbReference type="EMBL" id="EKC21795.1"/>
    </source>
</evidence>
<dbReference type="PROSITE" id="PS51406">
    <property type="entry name" value="FIBRINOGEN_C_2"/>
    <property type="match status" value="1"/>
</dbReference>
<dbReference type="PANTHER" id="PTHR19143:SF394">
    <property type="entry name" value="ANGIOPOIETIN-RELATED PROTEIN 3-LIKE"/>
    <property type="match status" value="1"/>
</dbReference>
<dbReference type="PANTHER" id="PTHR19143">
    <property type="entry name" value="FIBRINOGEN/TENASCIN/ANGIOPOEITIN"/>
    <property type="match status" value="1"/>
</dbReference>
<accession>K1PZ14</accession>
<dbReference type="GO" id="GO:0005615">
    <property type="term" value="C:extracellular space"/>
    <property type="evidence" value="ECO:0007669"/>
    <property type="project" value="TreeGrafter"/>
</dbReference>
<organism evidence="1">
    <name type="scientific">Magallana gigas</name>
    <name type="common">Pacific oyster</name>
    <name type="synonym">Crassostrea gigas</name>
    <dbReference type="NCBI Taxonomy" id="29159"/>
    <lineage>
        <taxon>Eukaryota</taxon>
        <taxon>Metazoa</taxon>
        <taxon>Spiralia</taxon>
        <taxon>Lophotrochozoa</taxon>
        <taxon>Mollusca</taxon>
        <taxon>Bivalvia</taxon>
        <taxon>Autobranchia</taxon>
        <taxon>Pteriomorphia</taxon>
        <taxon>Ostreida</taxon>
        <taxon>Ostreoidea</taxon>
        <taxon>Ostreidae</taxon>
        <taxon>Magallana</taxon>
    </lineage>
</organism>
<gene>
    <name evidence="1" type="ORF">CGI_10003304</name>
</gene>
<dbReference type="InParanoid" id="K1PZ14"/>
<proteinExistence type="predicted"/>
<name>K1PZ14_MAGGI</name>
<dbReference type="InterPro" id="IPR020837">
    <property type="entry name" value="Fibrinogen_CS"/>
</dbReference>
<dbReference type="Pfam" id="PF00147">
    <property type="entry name" value="Fibrinogen_C"/>
    <property type="match status" value="1"/>
</dbReference>
<dbReference type="InterPro" id="IPR050373">
    <property type="entry name" value="Fibrinogen_C-term_domain"/>
</dbReference>
<dbReference type="AlphaFoldDB" id="K1PZ14"/>
<dbReference type="InterPro" id="IPR002181">
    <property type="entry name" value="Fibrinogen_a/b/g_C_dom"/>
</dbReference>
<dbReference type="InterPro" id="IPR036056">
    <property type="entry name" value="Fibrinogen-like_C"/>
</dbReference>
<reference evidence="1" key="1">
    <citation type="journal article" date="2012" name="Nature">
        <title>The oyster genome reveals stress adaptation and complexity of shell formation.</title>
        <authorList>
            <person name="Zhang G."/>
            <person name="Fang X."/>
            <person name="Guo X."/>
            <person name="Li L."/>
            <person name="Luo R."/>
            <person name="Xu F."/>
            <person name="Yang P."/>
            <person name="Zhang L."/>
            <person name="Wang X."/>
            <person name="Qi H."/>
            <person name="Xiong Z."/>
            <person name="Que H."/>
            <person name="Xie Y."/>
            <person name="Holland P.W."/>
            <person name="Paps J."/>
            <person name="Zhu Y."/>
            <person name="Wu F."/>
            <person name="Chen Y."/>
            <person name="Wang J."/>
            <person name="Peng C."/>
            <person name="Meng J."/>
            <person name="Yang L."/>
            <person name="Liu J."/>
            <person name="Wen B."/>
            <person name="Zhang N."/>
            <person name="Huang Z."/>
            <person name="Zhu Q."/>
            <person name="Feng Y."/>
            <person name="Mount A."/>
            <person name="Hedgecock D."/>
            <person name="Xu Z."/>
            <person name="Liu Y."/>
            <person name="Domazet-Loso T."/>
            <person name="Du Y."/>
            <person name="Sun X."/>
            <person name="Zhang S."/>
            <person name="Liu B."/>
            <person name="Cheng P."/>
            <person name="Jiang X."/>
            <person name="Li J."/>
            <person name="Fan D."/>
            <person name="Wang W."/>
            <person name="Fu W."/>
            <person name="Wang T."/>
            <person name="Wang B."/>
            <person name="Zhang J."/>
            <person name="Peng Z."/>
            <person name="Li Y."/>
            <person name="Li N."/>
            <person name="Wang J."/>
            <person name="Chen M."/>
            <person name="He Y."/>
            <person name="Tan F."/>
            <person name="Song X."/>
            <person name="Zheng Q."/>
            <person name="Huang R."/>
            <person name="Yang H."/>
            <person name="Du X."/>
            <person name="Chen L."/>
            <person name="Yang M."/>
            <person name="Gaffney P.M."/>
            <person name="Wang S."/>
            <person name="Luo L."/>
            <person name="She Z."/>
            <person name="Ming Y."/>
            <person name="Huang W."/>
            <person name="Zhang S."/>
            <person name="Huang B."/>
            <person name="Zhang Y."/>
            <person name="Qu T."/>
            <person name="Ni P."/>
            <person name="Miao G."/>
            <person name="Wang J."/>
            <person name="Wang Q."/>
            <person name="Steinberg C.E."/>
            <person name="Wang H."/>
            <person name="Li N."/>
            <person name="Qian L."/>
            <person name="Zhang G."/>
            <person name="Li Y."/>
            <person name="Yang H."/>
            <person name="Liu X."/>
            <person name="Wang J."/>
            <person name="Yin Y."/>
            <person name="Wang J."/>
        </authorList>
    </citation>
    <scope>NUCLEOTIDE SEQUENCE [LARGE SCALE GENOMIC DNA]</scope>
    <source>
        <strain evidence="1">05x7-T-G4-1.051#20</strain>
    </source>
</reference>
<dbReference type="Gene3D" id="3.90.215.10">
    <property type="entry name" value="Gamma Fibrinogen, chain A, domain 1"/>
    <property type="match status" value="1"/>
</dbReference>